<accession>A0AA44F5Z1</accession>
<protein>
    <submittedName>
        <fullName evidence="1">Rrf2 family transcriptional regulator</fullName>
    </submittedName>
</protein>
<dbReference type="NCBIfam" id="TIGR00738">
    <property type="entry name" value="rrf2_super"/>
    <property type="match status" value="1"/>
</dbReference>
<dbReference type="GO" id="GO:0003700">
    <property type="term" value="F:DNA-binding transcription factor activity"/>
    <property type="evidence" value="ECO:0007669"/>
    <property type="project" value="TreeGrafter"/>
</dbReference>
<organism evidence="1 2">
    <name type="scientific">Agrobacterium tumefaciens</name>
    <dbReference type="NCBI Taxonomy" id="358"/>
    <lineage>
        <taxon>Bacteria</taxon>
        <taxon>Pseudomonadati</taxon>
        <taxon>Pseudomonadota</taxon>
        <taxon>Alphaproteobacteria</taxon>
        <taxon>Hyphomicrobiales</taxon>
        <taxon>Rhizobiaceae</taxon>
        <taxon>Rhizobium/Agrobacterium group</taxon>
        <taxon>Agrobacterium</taxon>
        <taxon>Agrobacterium tumefaciens complex</taxon>
    </lineage>
</organism>
<dbReference type="PANTHER" id="PTHR33221">
    <property type="entry name" value="WINGED HELIX-TURN-HELIX TRANSCRIPTIONAL REGULATOR, RRF2 FAMILY"/>
    <property type="match status" value="1"/>
</dbReference>
<comment type="caution">
    <text evidence="1">The sequence shown here is derived from an EMBL/GenBank/DDBJ whole genome shotgun (WGS) entry which is preliminary data.</text>
</comment>
<dbReference type="InterPro" id="IPR000944">
    <property type="entry name" value="Tscrpt_reg_Rrf2"/>
</dbReference>
<gene>
    <name evidence="1" type="ORF">G6M46_14120</name>
</gene>
<sequence length="149" mass="16115">MKLQQATRAAIVALLHMASRPGEQIPASEIAEIYGMSQHHLAKVLRTLSLAGLAESTRGVGGGCSFVGDARKVALYDIIKLFEPDWFTSPDRPDAPSNVGAELFRVMEEIDRISAATLQSVTLQTIINNSMRRLRGAGDQPNPSARTVT</sequence>
<reference evidence="1" key="1">
    <citation type="journal article" date="2020" name="Science">
        <title>Unexpected conservation and global transmission of agrobacterial virulence plasmids.</title>
        <authorList>
            <person name="Weisberg A.J."/>
            <person name="Davis E.W. 2nd"/>
            <person name="Tabima J."/>
            <person name="Belcher M.S."/>
            <person name="Miller M."/>
            <person name="Kuo C.H."/>
            <person name="Loper J.E."/>
            <person name="Grunwald N.J."/>
            <person name="Putnam M.L."/>
            <person name="Chang J.H."/>
        </authorList>
    </citation>
    <scope>NUCLEOTIDE SEQUENCE</scope>
    <source>
        <strain evidence="1">17-1853-1a</strain>
    </source>
</reference>
<dbReference type="Proteomes" id="UP000702952">
    <property type="component" value="Unassembled WGS sequence"/>
</dbReference>
<evidence type="ECO:0000313" key="1">
    <source>
        <dbReference type="EMBL" id="NTC29286.1"/>
    </source>
</evidence>
<dbReference type="InterPro" id="IPR036390">
    <property type="entry name" value="WH_DNA-bd_sf"/>
</dbReference>
<dbReference type="InterPro" id="IPR036388">
    <property type="entry name" value="WH-like_DNA-bd_sf"/>
</dbReference>
<dbReference type="RefSeq" id="WP_081308794.1">
    <property type="nucleotide sequence ID" value="NZ_CP123840.1"/>
</dbReference>
<dbReference type="PROSITE" id="PS51197">
    <property type="entry name" value="HTH_RRF2_2"/>
    <property type="match status" value="1"/>
</dbReference>
<dbReference type="GO" id="GO:0005829">
    <property type="term" value="C:cytosol"/>
    <property type="evidence" value="ECO:0007669"/>
    <property type="project" value="TreeGrafter"/>
</dbReference>
<dbReference type="Gene3D" id="1.10.10.10">
    <property type="entry name" value="Winged helix-like DNA-binding domain superfamily/Winged helix DNA-binding domain"/>
    <property type="match status" value="1"/>
</dbReference>
<dbReference type="PANTHER" id="PTHR33221:SF15">
    <property type="entry name" value="HTH-TYPE TRANSCRIPTIONAL REGULATOR YWGB-RELATED"/>
    <property type="match status" value="1"/>
</dbReference>
<dbReference type="EMBL" id="JAAMAY010000024">
    <property type="protein sequence ID" value="NTC29286.1"/>
    <property type="molecule type" value="Genomic_DNA"/>
</dbReference>
<dbReference type="SUPFAM" id="SSF46785">
    <property type="entry name" value="Winged helix' DNA-binding domain"/>
    <property type="match status" value="1"/>
</dbReference>
<dbReference type="Pfam" id="PF02082">
    <property type="entry name" value="Rrf2"/>
    <property type="match status" value="1"/>
</dbReference>
<evidence type="ECO:0000313" key="2">
    <source>
        <dbReference type="Proteomes" id="UP000702952"/>
    </source>
</evidence>
<proteinExistence type="predicted"/>
<dbReference type="AlphaFoldDB" id="A0AA44F5Z1"/>
<name>A0AA44F5Z1_AGRTU</name>